<accession>A0A4Q9BEC3</accession>
<dbReference type="AlphaFoldDB" id="A0A4Q9BEC3"/>
<dbReference type="Pfam" id="PF14054">
    <property type="entry name" value="DUF4249"/>
    <property type="match status" value="1"/>
</dbReference>
<dbReference type="EMBL" id="SEWY01000002">
    <property type="protein sequence ID" value="TBH74354.1"/>
    <property type="molecule type" value="Genomic_DNA"/>
</dbReference>
<gene>
    <name evidence="1" type="ORF">EWU20_04230</name>
</gene>
<dbReference type="InterPro" id="IPR025345">
    <property type="entry name" value="DUF4249"/>
</dbReference>
<dbReference type="PROSITE" id="PS51257">
    <property type="entry name" value="PROKAR_LIPOPROTEIN"/>
    <property type="match status" value="1"/>
</dbReference>
<dbReference type="Proteomes" id="UP000293583">
    <property type="component" value="Unassembled WGS sequence"/>
</dbReference>
<comment type="caution">
    <text evidence="1">The sequence shown here is derived from an EMBL/GenBank/DDBJ whole genome shotgun (WGS) entry which is preliminary data.</text>
</comment>
<protein>
    <submittedName>
        <fullName evidence="1">DUF4249 domain-containing protein</fullName>
    </submittedName>
</protein>
<name>A0A4Q9BEC3_9BACT</name>
<dbReference type="RefSeq" id="WP_130922837.1">
    <property type="nucleotide sequence ID" value="NZ_JAANOM010000001.1"/>
</dbReference>
<sequence>MRHLLLFFCALFLLSSCETEIEDFQTQNVSSAIVVYGEISNVDGPYNVRLNYVSAYSPYDATQFSGQPITDANVRIVDGNGKETAYYEKSKGYYLSPVGFKGAVGQKYKLRIKLSGGKTIESNFQTINAAPELAEFSYSFKDATKVEDMRFPLTASIKDPKASEDYYFVKRQDFRQFLLTCPNPPPPPAPVPACNCKCWQAPQNTQPYLLDDFLLSGKNLSLDLGQLPYEDLTDWVVQLDVYSVSKEAHTYWKRLEDQRKLSGGIFDKVPAQVIGNLTCTSDPSQEVLGYFMVGGLTQKRLSVDRFNGIPTEAYQKLLFYVDFQNVRYKDIPLWNCKDAAFIKYNLGYSLPPL</sequence>
<reference evidence="1 2" key="1">
    <citation type="submission" date="2019-02" db="EMBL/GenBank/DDBJ databases">
        <title>Genome of a new Bacteroidetes strain.</title>
        <authorList>
            <person name="Pitt A."/>
        </authorList>
    </citation>
    <scope>NUCLEOTIDE SEQUENCE [LARGE SCALE GENOMIC DNA]</scope>
    <source>
        <strain evidence="1 2">103A-SOEBACH</strain>
    </source>
</reference>
<keyword evidence="2" id="KW-1185">Reference proteome</keyword>
<dbReference type="OrthoDB" id="922982at2"/>
<proteinExistence type="predicted"/>
<organism evidence="1 2">
    <name type="scientific">Aquirufa antheringensis</name>
    <dbReference type="NCBI Taxonomy" id="2516559"/>
    <lineage>
        <taxon>Bacteria</taxon>
        <taxon>Pseudomonadati</taxon>
        <taxon>Bacteroidota</taxon>
        <taxon>Cytophagia</taxon>
        <taxon>Cytophagales</taxon>
        <taxon>Flectobacillaceae</taxon>
        <taxon>Aquirufa</taxon>
    </lineage>
</organism>
<evidence type="ECO:0000313" key="2">
    <source>
        <dbReference type="Proteomes" id="UP000293583"/>
    </source>
</evidence>
<evidence type="ECO:0000313" key="1">
    <source>
        <dbReference type="EMBL" id="TBH74354.1"/>
    </source>
</evidence>